<evidence type="ECO:0000313" key="1">
    <source>
        <dbReference type="EMBL" id="MFC4507307.1"/>
    </source>
</evidence>
<dbReference type="Proteomes" id="UP001595839">
    <property type="component" value="Unassembled WGS sequence"/>
</dbReference>
<dbReference type="EMBL" id="JBHSFK010000054">
    <property type="protein sequence ID" value="MFC4507307.1"/>
    <property type="molecule type" value="Genomic_DNA"/>
</dbReference>
<evidence type="ECO:0000313" key="2">
    <source>
        <dbReference type="Proteomes" id="UP001595839"/>
    </source>
</evidence>
<name>A0ABV9B5B2_9ACTN</name>
<dbReference type="RefSeq" id="WP_381181879.1">
    <property type="nucleotide sequence ID" value="NZ_JBHSFK010000054.1"/>
</dbReference>
<keyword evidence="2" id="KW-1185">Reference proteome</keyword>
<protein>
    <recommendedName>
        <fullName evidence="3">HEPN domain-containing protein</fullName>
    </recommendedName>
</protein>
<organism evidence="1 2">
    <name type="scientific">Streptomyces vulcanius</name>
    <dbReference type="NCBI Taxonomy" id="1441876"/>
    <lineage>
        <taxon>Bacteria</taxon>
        <taxon>Bacillati</taxon>
        <taxon>Actinomycetota</taxon>
        <taxon>Actinomycetes</taxon>
        <taxon>Kitasatosporales</taxon>
        <taxon>Streptomycetaceae</taxon>
        <taxon>Streptomyces</taxon>
    </lineage>
</organism>
<reference evidence="2" key="1">
    <citation type="journal article" date="2019" name="Int. J. Syst. Evol. Microbiol.">
        <title>The Global Catalogue of Microorganisms (GCM) 10K type strain sequencing project: providing services to taxonomists for standard genome sequencing and annotation.</title>
        <authorList>
            <consortium name="The Broad Institute Genomics Platform"/>
            <consortium name="The Broad Institute Genome Sequencing Center for Infectious Disease"/>
            <person name="Wu L."/>
            <person name="Ma J."/>
        </authorList>
    </citation>
    <scope>NUCLEOTIDE SEQUENCE [LARGE SCALE GENOMIC DNA]</scope>
    <source>
        <strain evidence="2">CGMCC 4.7177</strain>
    </source>
</reference>
<sequence>MSVEDEDVLNLPRPKWEHREIAILGGSQEDDLAMAGNYASAAEIVALHWIEKGPDDGLPLPILYLYRHSLELALKWLIRVAARCAVRDGYAGQENLSPARVDERLRELGHNLKDLADCLDRYMQLLKRFGPNNSVDRDSRKLLRKLSNEDEWGDAFRYAVIGKAPNSAPARPTQESRNFYEEVNELHKLAILLTHGYSTELYNYEEMQTSGF</sequence>
<accession>A0ABV9B5B2</accession>
<gene>
    <name evidence="1" type="ORF">ACFPIH_49210</name>
</gene>
<proteinExistence type="predicted"/>
<evidence type="ECO:0008006" key="3">
    <source>
        <dbReference type="Google" id="ProtNLM"/>
    </source>
</evidence>
<comment type="caution">
    <text evidence="1">The sequence shown here is derived from an EMBL/GenBank/DDBJ whole genome shotgun (WGS) entry which is preliminary data.</text>
</comment>